<feature type="domain" description="Carboxyltransferase" evidence="4">
    <location>
        <begin position="4"/>
        <end position="203"/>
    </location>
</feature>
<name>A0A976RRR8_9LACO</name>
<dbReference type="PANTHER" id="PTHR34698:SF2">
    <property type="entry name" value="5-OXOPROLINASE SUBUNIT B"/>
    <property type="match status" value="1"/>
</dbReference>
<dbReference type="Proteomes" id="UP000831181">
    <property type="component" value="Chromosome"/>
</dbReference>
<proteinExistence type="predicted"/>
<evidence type="ECO:0000313" key="6">
    <source>
        <dbReference type="Proteomes" id="UP000831181"/>
    </source>
</evidence>
<dbReference type="PANTHER" id="PTHR34698">
    <property type="entry name" value="5-OXOPROLINASE SUBUNIT B"/>
    <property type="match status" value="1"/>
</dbReference>
<keyword evidence="6" id="KW-1185">Reference proteome</keyword>
<sequence>MHSFKIIPVGDQALSIVFPDVIDITVNRQIQALVKQINQLNIVGIQSLIPAYHTLMISFDALKVTYLQLRSKLNGLLSTDESLQNAEKRILKIPVCYENPYNPDLQSVAEFAGISPEEVIRMHTQGTYLIYFLGFLPGFAYMASVDKQIAMPRLETPRVKIPAGSVGIAGIQTGFYPVDAPGGWRLIGRTPLKLYNQRKPELFFHSGDFVKFFSISLDEYEKIKLSDQKGEYKVRVVVENG</sequence>
<dbReference type="Gene3D" id="3.30.1360.40">
    <property type="match status" value="1"/>
</dbReference>
<dbReference type="KEGG" id="lbe:MOO44_06775"/>
<dbReference type="SUPFAM" id="SSF160467">
    <property type="entry name" value="PH0987 N-terminal domain-like"/>
    <property type="match status" value="1"/>
</dbReference>
<dbReference type="InterPro" id="IPR010016">
    <property type="entry name" value="PxpB"/>
</dbReference>
<organism evidence="5 6">
    <name type="scientific">Nicoliella spurrieriana</name>
    <dbReference type="NCBI Taxonomy" id="2925830"/>
    <lineage>
        <taxon>Bacteria</taxon>
        <taxon>Bacillati</taxon>
        <taxon>Bacillota</taxon>
        <taxon>Bacilli</taxon>
        <taxon>Lactobacillales</taxon>
        <taxon>Lactobacillaceae</taxon>
        <taxon>Nicoliella</taxon>
    </lineage>
</organism>
<dbReference type="GO" id="GO:0005524">
    <property type="term" value="F:ATP binding"/>
    <property type="evidence" value="ECO:0007669"/>
    <property type="project" value="UniProtKB-KW"/>
</dbReference>
<keyword evidence="2 5" id="KW-0378">Hydrolase</keyword>
<evidence type="ECO:0000256" key="1">
    <source>
        <dbReference type="ARBA" id="ARBA00022741"/>
    </source>
</evidence>
<dbReference type="AlphaFoldDB" id="A0A976RRR8"/>
<evidence type="ECO:0000256" key="3">
    <source>
        <dbReference type="ARBA" id="ARBA00022840"/>
    </source>
</evidence>
<keyword evidence="3" id="KW-0067">ATP-binding</keyword>
<dbReference type="Gene3D" id="2.40.100.10">
    <property type="entry name" value="Cyclophilin-like"/>
    <property type="match status" value="1"/>
</dbReference>
<reference evidence="5" key="1">
    <citation type="journal article" date="2022" name="Int. J. Syst. Evol. Microbiol.">
        <title>Apilactobacillus apisilvae sp. nov., Nicolia spurrieriana gen. nov. sp. nov., Bombilactobacillus folatiphilus sp. nov. and Bombilactobacillus thymidiniphilus sp. nov., four new lactic acid bacterial isolates from stingless bees Tetragonula carbonaria and Austroplebeia australis.</title>
        <authorList>
            <person name="Oliphant S.A."/>
            <person name="Watson-Haigh N.S."/>
            <person name="Sumby K.M."/>
            <person name="Gardner J."/>
            <person name="Groom S."/>
            <person name="Jiranek V."/>
        </authorList>
    </citation>
    <scope>NUCLEOTIDE SEQUENCE</scope>
    <source>
        <strain evidence="5">SGEP1_A5</strain>
    </source>
</reference>
<dbReference type="SUPFAM" id="SSF50891">
    <property type="entry name" value="Cyclophilin-like"/>
    <property type="match status" value="1"/>
</dbReference>
<dbReference type="SMART" id="SM00796">
    <property type="entry name" value="AHS1"/>
    <property type="match status" value="1"/>
</dbReference>
<dbReference type="NCBIfam" id="TIGR00370">
    <property type="entry name" value="5-oxoprolinase subunit PxpB"/>
    <property type="match status" value="1"/>
</dbReference>
<dbReference type="EC" id="3.5.2.9" evidence="5"/>
<protein>
    <submittedName>
        <fullName evidence="5">5-oxoprolinase subunit PxpB</fullName>
        <ecNumber evidence="5">3.5.2.9</ecNumber>
    </submittedName>
</protein>
<gene>
    <name evidence="5" type="primary">pxpB</name>
    <name evidence="5" type="ORF">MOO44_06775</name>
</gene>
<dbReference type="InterPro" id="IPR029000">
    <property type="entry name" value="Cyclophilin-like_dom_sf"/>
</dbReference>
<dbReference type="EMBL" id="CP093361">
    <property type="protein sequence ID" value="UQS86589.1"/>
    <property type="molecule type" value="Genomic_DNA"/>
</dbReference>
<dbReference type="InterPro" id="IPR003833">
    <property type="entry name" value="CT_C_D"/>
</dbReference>
<keyword evidence="1" id="KW-0547">Nucleotide-binding</keyword>
<dbReference type="GO" id="GO:0017168">
    <property type="term" value="F:5-oxoprolinase (ATP-hydrolyzing) activity"/>
    <property type="evidence" value="ECO:0007669"/>
    <property type="project" value="UniProtKB-EC"/>
</dbReference>
<accession>A0A976RRR8</accession>
<dbReference type="RefSeq" id="WP_260116392.1">
    <property type="nucleotide sequence ID" value="NZ_CP093361.1"/>
</dbReference>
<dbReference type="Pfam" id="PF02682">
    <property type="entry name" value="CT_C_D"/>
    <property type="match status" value="1"/>
</dbReference>
<evidence type="ECO:0000313" key="5">
    <source>
        <dbReference type="EMBL" id="UQS86589.1"/>
    </source>
</evidence>
<evidence type="ECO:0000259" key="4">
    <source>
        <dbReference type="SMART" id="SM00796"/>
    </source>
</evidence>
<evidence type="ECO:0000256" key="2">
    <source>
        <dbReference type="ARBA" id="ARBA00022801"/>
    </source>
</evidence>